<dbReference type="RefSeq" id="WP_145029677.1">
    <property type="nucleotide sequence ID" value="NZ_CP036271.1"/>
</dbReference>
<evidence type="ECO:0000259" key="2">
    <source>
        <dbReference type="Pfam" id="PF07596"/>
    </source>
</evidence>
<dbReference type="Proteomes" id="UP000315700">
    <property type="component" value="Chromosome"/>
</dbReference>
<dbReference type="NCBIfam" id="TIGR04294">
    <property type="entry name" value="pre_pil_HX9DG"/>
    <property type="match status" value="1"/>
</dbReference>
<protein>
    <recommendedName>
        <fullName evidence="2">DUF1559 domain-containing protein</fullName>
    </recommendedName>
</protein>
<evidence type="ECO:0000313" key="3">
    <source>
        <dbReference type="EMBL" id="QDT54000.1"/>
    </source>
</evidence>
<dbReference type="PANTHER" id="PTHR30093:SF2">
    <property type="entry name" value="TYPE II SECRETION SYSTEM PROTEIN H"/>
    <property type="match status" value="1"/>
</dbReference>
<organism evidence="3 4">
    <name type="scientific">Caulifigura coniformis</name>
    <dbReference type="NCBI Taxonomy" id="2527983"/>
    <lineage>
        <taxon>Bacteria</taxon>
        <taxon>Pseudomonadati</taxon>
        <taxon>Planctomycetota</taxon>
        <taxon>Planctomycetia</taxon>
        <taxon>Planctomycetales</taxon>
        <taxon>Planctomycetaceae</taxon>
        <taxon>Caulifigura</taxon>
    </lineage>
</organism>
<gene>
    <name evidence="3" type="ORF">Pan44_20270</name>
</gene>
<keyword evidence="1" id="KW-0472">Membrane</keyword>
<reference evidence="3 4" key="1">
    <citation type="submission" date="2019-02" db="EMBL/GenBank/DDBJ databases">
        <title>Deep-cultivation of Planctomycetes and their phenomic and genomic characterization uncovers novel biology.</title>
        <authorList>
            <person name="Wiegand S."/>
            <person name="Jogler M."/>
            <person name="Boedeker C."/>
            <person name="Pinto D."/>
            <person name="Vollmers J."/>
            <person name="Rivas-Marin E."/>
            <person name="Kohn T."/>
            <person name="Peeters S.H."/>
            <person name="Heuer A."/>
            <person name="Rast P."/>
            <person name="Oberbeckmann S."/>
            <person name="Bunk B."/>
            <person name="Jeske O."/>
            <person name="Meyerdierks A."/>
            <person name="Storesund J.E."/>
            <person name="Kallscheuer N."/>
            <person name="Luecker S."/>
            <person name="Lage O.M."/>
            <person name="Pohl T."/>
            <person name="Merkel B.J."/>
            <person name="Hornburger P."/>
            <person name="Mueller R.-W."/>
            <person name="Bruemmer F."/>
            <person name="Labrenz M."/>
            <person name="Spormann A.M."/>
            <person name="Op den Camp H."/>
            <person name="Overmann J."/>
            <person name="Amann R."/>
            <person name="Jetten M.S.M."/>
            <person name="Mascher T."/>
            <person name="Medema M.H."/>
            <person name="Devos D.P."/>
            <person name="Kaster A.-K."/>
            <person name="Ovreas L."/>
            <person name="Rohde M."/>
            <person name="Galperin M.Y."/>
            <person name="Jogler C."/>
        </authorList>
    </citation>
    <scope>NUCLEOTIDE SEQUENCE [LARGE SCALE GENOMIC DNA]</scope>
    <source>
        <strain evidence="3 4">Pan44</strain>
    </source>
</reference>
<dbReference type="InterPro" id="IPR011453">
    <property type="entry name" value="DUF1559"/>
</dbReference>
<proteinExistence type="predicted"/>
<dbReference type="KEGG" id="ccos:Pan44_20270"/>
<dbReference type="EMBL" id="CP036271">
    <property type="protein sequence ID" value="QDT54000.1"/>
    <property type="molecule type" value="Genomic_DNA"/>
</dbReference>
<feature type="domain" description="DUF1559" evidence="2">
    <location>
        <begin position="45"/>
        <end position="283"/>
    </location>
</feature>
<dbReference type="InterPro" id="IPR012902">
    <property type="entry name" value="N_methyl_site"/>
</dbReference>
<keyword evidence="4" id="KW-1185">Reference proteome</keyword>
<dbReference type="NCBIfam" id="TIGR02532">
    <property type="entry name" value="IV_pilin_GFxxxE"/>
    <property type="match status" value="1"/>
</dbReference>
<accession>A0A517SCZ1</accession>
<evidence type="ECO:0000313" key="4">
    <source>
        <dbReference type="Proteomes" id="UP000315700"/>
    </source>
</evidence>
<dbReference type="Pfam" id="PF07596">
    <property type="entry name" value="SBP_bac_10"/>
    <property type="match status" value="1"/>
</dbReference>
<dbReference type="InterPro" id="IPR027558">
    <property type="entry name" value="Pre_pil_HX9DG_C"/>
</dbReference>
<sequence>MNARPDQDRGPSRSRDGFSILELLVSIGVIGIILALILPAVADSREAARRTQCSNHLKQIGLALHNYHDVHNSFPPGGVFSNELSWHVFILPQMDQGPLYAQFNFGHGKYFSATPNGKGNPHGLARIDAYLCPSGDIEHSQTSLDKVDDQYPWTTHYYGIMGPRGEKPGGGEYRLVPGFGPFGDQGLLSAQSNKKAADITDGASNTFVVGEISWSEANSYRTWVRGVNGNPMSGCKNVLTSIGQTFFNNGAGFNDISLGSEHPGGTHVLMGDGGVRFLSDTIDLITYKAAASIDGDETEQLY</sequence>
<dbReference type="SUPFAM" id="SSF54523">
    <property type="entry name" value="Pili subunits"/>
    <property type="match status" value="1"/>
</dbReference>
<dbReference type="AlphaFoldDB" id="A0A517SCZ1"/>
<dbReference type="InParanoid" id="A0A517SCZ1"/>
<dbReference type="Pfam" id="PF07963">
    <property type="entry name" value="N_methyl"/>
    <property type="match status" value="1"/>
</dbReference>
<keyword evidence="1" id="KW-1133">Transmembrane helix</keyword>
<keyword evidence="1" id="KW-0812">Transmembrane</keyword>
<dbReference type="PANTHER" id="PTHR30093">
    <property type="entry name" value="GENERAL SECRETION PATHWAY PROTEIN G"/>
    <property type="match status" value="1"/>
</dbReference>
<name>A0A517SCZ1_9PLAN</name>
<evidence type="ECO:0000256" key="1">
    <source>
        <dbReference type="SAM" id="Phobius"/>
    </source>
</evidence>
<dbReference type="InterPro" id="IPR045584">
    <property type="entry name" value="Pilin-like"/>
</dbReference>
<dbReference type="Gene3D" id="3.30.700.10">
    <property type="entry name" value="Glycoprotein, Type 4 Pilin"/>
    <property type="match status" value="1"/>
</dbReference>
<feature type="transmembrane region" description="Helical" evidence="1">
    <location>
        <begin position="20"/>
        <end position="42"/>
    </location>
</feature>
<dbReference type="OrthoDB" id="255848at2"/>